<organism evidence="1 2">
    <name type="scientific">Dipteronia dyeriana</name>
    <dbReference type="NCBI Taxonomy" id="168575"/>
    <lineage>
        <taxon>Eukaryota</taxon>
        <taxon>Viridiplantae</taxon>
        <taxon>Streptophyta</taxon>
        <taxon>Embryophyta</taxon>
        <taxon>Tracheophyta</taxon>
        <taxon>Spermatophyta</taxon>
        <taxon>Magnoliopsida</taxon>
        <taxon>eudicotyledons</taxon>
        <taxon>Gunneridae</taxon>
        <taxon>Pentapetalae</taxon>
        <taxon>rosids</taxon>
        <taxon>malvids</taxon>
        <taxon>Sapindales</taxon>
        <taxon>Sapindaceae</taxon>
        <taxon>Hippocastanoideae</taxon>
        <taxon>Acereae</taxon>
        <taxon>Dipteronia</taxon>
    </lineage>
</organism>
<sequence length="109" mass="12880">MEATSISTNNINDMFIKFENKRCLCDVKAAVKIYKSQNNPHKLYVVCEKEKYKFYNFYSPDNEEFNIGQFSNSVSQMNDGRGNLRVEQEMEILNGRVQRWRCCRKSCIT</sequence>
<comment type="caution">
    <text evidence="1">The sequence shown here is derived from an EMBL/GenBank/DDBJ whole genome shotgun (WGS) entry which is preliminary data.</text>
</comment>
<name>A0AAD9U1H7_9ROSI</name>
<accession>A0AAD9U1H7</accession>
<dbReference type="Proteomes" id="UP001280121">
    <property type="component" value="Unassembled WGS sequence"/>
</dbReference>
<gene>
    <name evidence="1" type="ORF">Ddye_020953</name>
</gene>
<dbReference type="AlphaFoldDB" id="A0AAD9U1H7"/>
<evidence type="ECO:0000313" key="2">
    <source>
        <dbReference type="Proteomes" id="UP001280121"/>
    </source>
</evidence>
<reference evidence="1" key="1">
    <citation type="journal article" date="2023" name="Plant J.">
        <title>Genome sequences and population genomics provide insights into the demographic history, inbreeding, and mutation load of two 'living fossil' tree species of Dipteronia.</title>
        <authorList>
            <person name="Feng Y."/>
            <person name="Comes H.P."/>
            <person name="Chen J."/>
            <person name="Zhu S."/>
            <person name="Lu R."/>
            <person name="Zhang X."/>
            <person name="Li P."/>
            <person name="Qiu J."/>
            <person name="Olsen K.M."/>
            <person name="Qiu Y."/>
        </authorList>
    </citation>
    <scope>NUCLEOTIDE SEQUENCE</scope>
    <source>
        <strain evidence="1">KIB01</strain>
    </source>
</reference>
<keyword evidence="2" id="KW-1185">Reference proteome</keyword>
<evidence type="ECO:0000313" key="1">
    <source>
        <dbReference type="EMBL" id="KAK2645758.1"/>
    </source>
</evidence>
<proteinExistence type="predicted"/>
<protein>
    <submittedName>
        <fullName evidence="1">Uncharacterized protein</fullName>
    </submittedName>
</protein>
<dbReference type="EMBL" id="JANJYI010000006">
    <property type="protein sequence ID" value="KAK2645758.1"/>
    <property type="molecule type" value="Genomic_DNA"/>
</dbReference>